<comment type="caution">
    <text evidence="2">The sequence shown here is derived from an EMBL/GenBank/DDBJ whole genome shotgun (WGS) entry which is preliminary data.</text>
</comment>
<dbReference type="Pfam" id="PF12728">
    <property type="entry name" value="HTH_17"/>
    <property type="match status" value="1"/>
</dbReference>
<protein>
    <submittedName>
        <fullName evidence="2">DNA-binding protein</fullName>
    </submittedName>
</protein>
<reference evidence="2 3" key="1">
    <citation type="submission" date="2018-11" db="EMBL/GenBank/DDBJ databases">
        <title>Novel bacteria species description.</title>
        <authorList>
            <person name="Han J.-H."/>
        </authorList>
    </citation>
    <scope>NUCLEOTIDE SEQUENCE [LARGE SCALE GENOMIC DNA]</scope>
    <source>
        <strain evidence="2 3">KCTC23259</strain>
    </source>
</reference>
<keyword evidence="2" id="KW-0238">DNA-binding</keyword>
<evidence type="ECO:0000259" key="1">
    <source>
        <dbReference type="Pfam" id="PF12728"/>
    </source>
</evidence>
<dbReference type="AlphaFoldDB" id="A0AAE3H5C1"/>
<dbReference type="InterPro" id="IPR041657">
    <property type="entry name" value="HTH_17"/>
</dbReference>
<dbReference type="RefSeq" id="WP_255038881.1">
    <property type="nucleotide sequence ID" value="NZ_RJUF01000180.1"/>
</dbReference>
<feature type="domain" description="Helix-turn-helix" evidence="1">
    <location>
        <begin position="17"/>
        <end position="63"/>
    </location>
</feature>
<dbReference type="GO" id="GO:0003677">
    <property type="term" value="F:DNA binding"/>
    <property type="evidence" value="ECO:0007669"/>
    <property type="project" value="UniProtKB-KW"/>
</dbReference>
<keyword evidence="3" id="KW-1185">Reference proteome</keyword>
<dbReference type="InterPro" id="IPR009061">
    <property type="entry name" value="DNA-bd_dom_put_sf"/>
</dbReference>
<proteinExistence type="predicted"/>
<sequence>MSPSNSFQSSGNNPTELLTRKQAANFLHINLSTLWTWTNAKKIQAYGIGNRVFYKKSELLDALRPLN</sequence>
<name>A0AAE3H5C1_9BACT</name>
<dbReference type="Proteomes" id="UP001204144">
    <property type="component" value="Unassembled WGS sequence"/>
</dbReference>
<evidence type="ECO:0000313" key="2">
    <source>
        <dbReference type="EMBL" id="MCP9765193.1"/>
    </source>
</evidence>
<evidence type="ECO:0000313" key="3">
    <source>
        <dbReference type="Proteomes" id="UP001204144"/>
    </source>
</evidence>
<gene>
    <name evidence="2" type="ORF">EGI31_19840</name>
</gene>
<organism evidence="2 3">
    <name type="scientific">Lacihabitans soyangensis</name>
    <dbReference type="NCBI Taxonomy" id="869394"/>
    <lineage>
        <taxon>Bacteria</taxon>
        <taxon>Pseudomonadati</taxon>
        <taxon>Bacteroidota</taxon>
        <taxon>Cytophagia</taxon>
        <taxon>Cytophagales</taxon>
        <taxon>Leadbetterellaceae</taxon>
        <taxon>Lacihabitans</taxon>
    </lineage>
</organism>
<dbReference type="EMBL" id="RJUF01000180">
    <property type="protein sequence ID" value="MCP9765193.1"/>
    <property type="molecule type" value="Genomic_DNA"/>
</dbReference>
<dbReference type="SUPFAM" id="SSF46955">
    <property type="entry name" value="Putative DNA-binding domain"/>
    <property type="match status" value="1"/>
</dbReference>
<accession>A0AAE3H5C1</accession>